<protein>
    <submittedName>
        <fullName evidence="3">Cytochrome c3 family protein</fullName>
    </submittedName>
</protein>
<evidence type="ECO:0000313" key="3">
    <source>
        <dbReference type="EMBL" id="MBF8643764.1"/>
    </source>
</evidence>
<gene>
    <name evidence="3" type="ORF">IRZ65_24230</name>
</gene>
<dbReference type="PROSITE" id="PS50108">
    <property type="entry name" value="CRIB"/>
    <property type="match status" value="1"/>
</dbReference>
<dbReference type="SUPFAM" id="SSF48695">
    <property type="entry name" value="Multiheme cytochromes"/>
    <property type="match status" value="1"/>
</dbReference>
<sequence length="218" mass="25276">MVQIFTRSADTWFRLAYIFLFISPALLFVVCIWLARSDYVTGVNWTINQPVPFSHEHHVGGLKIDCRYCHTSVENSAAATIPPTHTCMTCHSQIWTGADVLAPIRQSLAQNTPIQWNRVAKLPDYVYFHHDIHVQAGVGCVECHGHVETMALMRRDKPFQMQWCLDCHRDPGPRLRPRQFVTDMTWTTSEDRRKLGERLMRDHHIDTSDLTSCYICHR</sequence>
<keyword evidence="1" id="KW-1133">Transmembrane helix</keyword>
<evidence type="ECO:0000256" key="1">
    <source>
        <dbReference type="SAM" id="Phobius"/>
    </source>
</evidence>
<dbReference type="Proteomes" id="UP000626180">
    <property type="component" value="Unassembled WGS sequence"/>
</dbReference>
<comment type="caution">
    <text evidence="3">The sequence shown here is derived from an EMBL/GenBank/DDBJ whole genome shotgun (WGS) entry which is preliminary data.</text>
</comment>
<keyword evidence="1" id="KW-0472">Membrane</keyword>
<dbReference type="InterPro" id="IPR036280">
    <property type="entry name" value="Multihaem_cyt_sf"/>
</dbReference>
<dbReference type="InterPro" id="IPR000095">
    <property type="entry name" value="CRIB_dom"/>
</dbReference>
<dbReference type="Gene3D" id="3.90.10.10">
    <property type="entry name" value="Cytochrome C3"/>
    <property type="match status" value="2"/>
</dbReference>
<organism evidence="3 4">
    <name type="scientific">Pseudomonas luteola</name>
    <dbReference type="NCBI Taxonomy" id="47886"/>
    <lineage>
        <taxon>Bacteria</taxon>
        <taxon>Pseudomonadati</taxon>
        <taxon>Pseudomonadota</taxon>
        <taxon>Gammaproteobacteria</taxon>
        <taxon>Pseudomonadales</taxon>
        <taxon>Pseudomonadaceae</taxon>
        <taxon>Pseudomonas</taxon>
    </lineage>
</organism>
<accession>A0ABS0FTV0</accession>
<dbReference type="PANTHER" id="PTHR39425">
    <property type="entry name" value="LIPOPROTEIN CYTOCHROME C"/>
    <property type="match status" value="1"/>
</dbReference>
<keyword evidence="4" id="KW-1185">Reference proteome</keyword>
<proteinExistence type="predicted"/>
<keyword evidence="1" id="KW-0812">Transmembrane</keyword>
<feature type="transmembrane region" description="Helical" evidence="1">
    <location>
        <begin position="12"/>
        <end position="35"/>
    </location>
</feature>
<dbReference type="PANTHER" id="PTHR39425:SF1">
    <property type="entry name" value="CYTOCHROME C7-LIKE DOMAIN-CONTAINING PROTEIN"/>
    <property type="match status" value="1"/>
</dbReference>
<reference evidence="3 4" key="1">
    <citation type="submission" date="2020-10" db="EMBL/GenBank/DDBJ databases">
        <title>Genome sequences of Pseudomonas isolates.</title>
        <authorList>
            <person name="Wessels L."/>
            <person name="Reich F."/>
            <person name="Hammerl J."/>
        </authorList>
    </citation>
    <scope>NUCLEOTIDE SEQUENCE [LARGE SCALE GENOMIC DNA]</scope>
    <source>
        <strain evidence="3 4">20-MO00624-0</strain>
    </source>
</reference>
<name>A0ABS0FTV0_PSELU</name>
<evidence type="ECO:0000259" key="2">
    <source>
        <dbReference type="PROSITE" id="PS50108"/>
    </source>
</evidence>
<dbReference type="CDD" id="cd08168">
    <property type="entry name" value="Cytochrom_C3"/>
    <property type="match status" value="1"/>
</dbReference>
<evidence type="ECO:0000313" key="4">
    <source>
        <dbReference type="Proteomes" id="UP000626180"/>
    </source>
</evidence>
<feature type="domain" description="CRIB" evidence="2">
    <location>
        <begin position="47"/>
        <end position="60"/>
    </location>
</feature>
<dbReference type="EMBL" id="JADMCD010000022">
    <property type="protein sequence ID" value="MBF8643764.1"/>
    <property type="molecule type" value="Genomic_DNA"/>
</dbReference>